<dbReference type="EMBL" id="CADIKL010000010">
    <property type="protein sequence ID" value="CAB3787873.1"/>
    <property type="molecule type" value="Genomic_DNA"/>
</dbReference>
<evidence type="ECO:0000256" key="1">
    <source>
        <dbReference type="ARBA" id="ARBA00004418"/>
    </source>
</evidence>
<dbReference type="InterPro" id="IPR008972">
    <property type="entry name" value="Cupredoxin"/>
</dbReference>
<evidence type="ECO:0000313" key="4">
    <source>
        <dbReference type="EMBL" id="CAB3787873.1"/>
    </source>
</evidence>
<dbReference type="RefSeq" id="WP_129564091.1">
    <property type="nucleotide sequence ID" value="NZ_CADIKL010000010.1"/>
</dbReference>
<feature type="signal peptide" evidence="2">
    <location>
        <begin position="1"/>
        <end position="32"/>
    </location>
</feature>
<evidence type="ECO:0000259" key="3">
    <source>
        <dbReference type="Pfam" id="PF13473"/>
    </source>
</evidence>
<reference evidence="4 5" key="1">
    <citation type="submission" date="2020-04" db="EMBL/GenBank/DDBJ databases">
        <authorList>
            <person name="De Canck E."/>
        </authorList>
    </citation>
    <scope>NUCLEOTIDE SEQUENCE [LARGE SCALE GENOMIC DNA]</scope>
    <source>
        <strain evidence="4 5">LMG 28688</strain>
    </source>
</reference>
<feature type="domain" description="EfeO-type cupredoxin-like" evidence="3">
    <location>
        <begin position="21"/>
        <end position="113"/>
    </location>
</feature>
<accession>A0A6J5FYC6</accession>
<dbReference type="InterPro" id="IPR028096">
    <property type="entry name" value="EfeO_Cupredoxin"/>
</dbReference>
<keyword evidence="5" id="KW-1185">Reference proteome</keyword>
<proteinExistence type="predicted"/>
<dbReference type="Proteomes" id="UP000494119">
    <property type="component" value="Unassembled WGS sequence"/>
</dbReference>
<organism evidence="4 5">
    <name type="scientific">Paraburkholderia caffeinitolerans</name>
    <dbReference type="NCBI Taxonomy" id="1723730"/>
    <lineage>
        <taxon>Bacteria</taxon>
        <taxon>Pseudomonadati</taxon>
        <taxon>Pseudomonadota</taxon>
        <taxon>Betaproteobacteria</taxon>
        <taxon>Burkholderiales</taxon>
        <taxon>Burkholderiaceae</taxon>
        <taxon>Paraburkholderia</taxon>
    </lineage>
</organism>
<dbReference type="Gene3D" id="2.60.40.420">
    <property type="entry name" value="Cupredoxins - blue copper proteins"/>
    <property type="match status" value="1"/>
</dbReference>
<evidence type="ECO:0000256" key="2">
    <source>
        <dbReference type="SAM" id="SignalP"/>
    </source>
</evidence>
<comment type="subcellular location">
    <subcellularLocation>
        <location evidence="1">Periplasm</location>
    </subcellularLocation>
</comment>
<dbReference type="PANTHER" id="PTHR36507">
    <property type="entry name" value="BLL1555 PROTEIN"/>
    <property type="match status" value="1"/>
</dbReference>
<dbReference type="InterPro" id="IPR052721">
    <property type="entry name" value="ET_Amicyanin"/>
</dbReference>
<protein>
    <recommendedName>
        <fullName evidence="3">EfeO-type cupredoxin-like domain-containing protein</fullName>
    </recommendedName>
</protein>
<feature type="chain" id="PRO_5026854047" description="EfeO-type cupredoxin-like domain-containing protein" evidence="2">
    <location>
        <begin position="33"/>
        <end position="117"/>
    </location>
</feature>
<dbReference type="SUPFAM" id="SSF49503">
    <property type="entry name" value="Cupredoxins"/>
    <property type="match status" value="1"/>
</dbReference>
<dbReference type="CDD" id="cd13921">
    <property type="entry name" value="Amicyanin"/>
    <property type="match status" value="1"/>
</dbReference>
<keyword evidence="2" id="KW-0732">Signal</keyword>
<dbReference type="Pfam" id="PF13473">
    <property type="entry name" value="Cupredoxin_1"/>
    <property type="match status" value="1"/>
</dbReference>
<sequence length="117" mass="12557">MSRLSPVRRFAQAGACGICALALMAFAGRAAAGDHVVTIAQMRFSPPTVKVHRGERIVWVNQDLVAHTVSAQAKTFDSGSIAPGASWRYVANTPGSYSYQCLFHPAMRGTLIVEPKP</sequence>
<evidence type="ECO:0000313" key="5">
    <source>
        <dbReference type="Proteomes" id="UP000494119"/>
    </source>
</evidence>
<dbReference type="PANTHER" id="PTHR36507:SF1">
    <property type="entry name" value="BLL1555 PROTEIN"/>
    <property type="match status" value="1"/>
</dbReference>
<gene>
    <name evidence="4" type="ORF">LMG28688_02568</name>
</gene>
<dbReference type="AlphaFoldDB" id="A0A6J5FYC6"/>
<dbReference type="GO" id="GO:0042597">
    <property type="term" value="C:periplasmic space"/>
    <property type="evidence" value="ECO:0007669"/>
    <property type="project" value="UniProtKB-SubCell"/>
</dbReference>
<name>A0A6J5FYC6_9BURK</name>
<dbReference type="InterPro" id="IPR035668">
    <property type="entry name" value="Amicyanin"/>
</dbReference>